<evidence type="ECO:0000313" key="2">
    <source>
        <dbReference type="Proteomes" id="UP001597215"/>
    </source>
</evidence>
<sequence length="154" mass="17349">MDITRDTCSPTVTTPKDECHIWRSKFFDQSARCETRLRRTFLAVKPADAVPHQFKAVAIALKQPNAGYECDEKLSAIVDEILPLIELRAYLAHSAMRLMALEGDHVVAFAHAGGDQEYGQKVMMLTTAQRANALKKMTSLADRLKRYLQAVREN</sequence>
<reference evidence="2" key="1">
    <citation type="journal article" date="2019" name="Int. J. Syst. Evol. Microbiol.">
        <title>The Global Catalogue of Microorganisms (GCM) 10K type strain sequencing project: providing services to taxonomists for standard genome sequencing and annotation.</title>
        <authorList>
            <consortium name="The Broad Institute Genomics Platform"/>
            <consortium name="The Broad Institute Genome Sequencing Center for Infectious Disease"/>
            <person name="Wu L."/>
            <person name="Ma J."/>
        </authorList>
    </citation>
    <scope>NUCLEOTIDE SEQUENCE [LARGE SCALE GENOMIC DNA]</scope>
    <source>
        <strain evidence="2">CGMCC 1.12449</strain>
    </source>
</reference>
<organism evidence="1 2">
    <name type="scientific">Sphingorhabdus buctiana</name>
    <dbReference type="NCBI Taxonomy" id="1508805"/>
    <lineage>
        <taxon>Bacteria</taxon>
        <taxon>Pseudomonadati</taxon>
        <taxon>Pseudomonadota</taxon>
        <taxon>Alphaproteobacteria</taxon>
        <taxon>Sphingomonadales</taxon>
        <taxon>Sphingomonadaceae</taxon>
        <taxon>Sphingorhabdus</taxon>
    </lineage>
</organism>
<accession>A0ABW4MCY7</accession>
<dbReference type="EMBL" id="JBHUEL010000008">
    <property type="protein sequence ID" value="MFD1766939.1"/>
    <property type="molecule type" value="Genomic_DNA"/>
</dbReference>
<dbReference type="RefSeq" id="WP_381513670.1">
    <property type="nucleotide sequence ID" value="NZ_JBHUEL010000008.1"/>
</dbReference>
<comment type="caution">
    <text evidence="1">The sequence shown here is derived from an EMBL/GenBank/DDBJ whole genome shotgun (WGS) entry which is preliminary data.</text>
</comment>
<keyword evidence="2" id="KW-1185">Reference proteome</keyword>
<gene>
    <name evidence="1" type="ORF">ACFSAG_08795</name>
</gene>
<proteinExistence type="predicted"/>
<name>A0ABW4MCY7_9SPHN</name>
<dbReference type="Proteomes" id="UP001597215">
    <property type="component" value="Unassembled WGS sequence"/>
</dbReference>
<evidence type="ECO:0000313" key="1">
    <source>
        <dbReference type="EMBL" id="MFD1766939.1"/>
    </source>
</evidence>
<protein>
    <submittedName>
        <fullName evidence="1">Uncharacterized protein</fullName>
    </submittedName>
</protein>